<comment type="caution">
    <text evidence="3">The sequence shown here is derived from an EMBL/GenBank/DDBJ whole genome shotgun (WGS) entry which is preliminary data.</text>
</comment>
<dbReference type="SUPFAM" id="SSF53335">
    <property type="entry name" value="S-adenosyl-L-methionine-dependent methyltransferases"/>
    <property type="match status" value="1"/>
</dbReference>
<dbReference type="Proteomes" id="UP000481861">
    <property type="component" value="Unassembled WGS sequence"/>
</dbReference>
<reference evidence="3 4" key="1">
    <citation type="submission" date="2020-01" db="EMBL/GenBank/DDBJ databases">
        <authorList>
            <consortium name="DOE Joint Genome Institute"/>
            <person name="Haridas S."/>
            <person name="Albert R."/>
            <person name="Binder M."/>
            <person name="Bloem J."/>
            <person name="Labutti K."/>
            <person name="Salamov A."/>
            <person name="Andreopoulos B."/>
            <person name="Baker S.E."/>
            <person name="Barry K."/>
            <person name="Bills G."/>
            <person name="Bluhm B.H."/>
            <person name="Cannon C."/>
            <person name="Castanera R."/>
            <person name="Culley D.E."/>
            <person name="Daum C."/>
            <person name="Ezra D."/>
            <person name="Gonzalez J.B."/>
            <person name="Henrissat B."/>
            <person name="Kuo A."/>
            <person name="Liang C."/>
            <person name="Lipzen A."/>
            <person name="Lutzoni F."/>
            <person name="Magnuson J."/>
            <person name="Mondo S."/>
            <person name="Nolan M."/>
            <person name="Ohm R."/>
            <person name="Pangilinan J."/>
            <person name="Park H.-J.H."/>
            <person name="Ramirez L."/>
            <person name="Alfaro M."/>
            <person name="Sun H."/>
            <person name="Tritt A."/>
            <person name="Yoshinaga Y."/>
            <person name="Zwiers L.-H.L."/>
            <person name="Turgeon B.G."/>
            <person name="Goodwin S.B."/>
            <person name="Spatafora J.W."/>
            <person name="Crous P.W."/>
            <person name="Grigoriev I.V."/>
        </authorList>
    </citation>
    <scope>NUCLEOTIDE SEQUENCE [LARGE SCALE GENOMIC DNA]</scope>
    <source>
        <strain evidence="3 4">CBS 611.86</strain>
    </source>
</reference>
<name>A0A7C8MHQ1_9PLEO</name>
<organism evidence="3 4">
    <name type="scientific">Massariosphaeria phaeospora</name>
    <dbReference type="NCBI Taxonomy" id="100035"/>
    <lineage>
        <taxon>Eukaryota</taxon>
        <taxon>Fungi</taxon>
        <taxon>Dikarya</taxon>
        <taxon>Ascomycota</taxon>
        <taxon>Pezizomycotina</taxon>
        <taxon>Dothideomycetes</taxon>
        <taxon>Pleosporomycetidae</taxon>
        <taxon>Pleosporales</taxon>
        <taxon>Pleosporales incertae sedis</taxon>
        <taxon>Massariosphaeria</taxon>
    </lineage>
</organism>
<protein>
    <submittedName>
        <fullName evidence="3">S-adenosyl-L-methionine-dependent methyltransferase</fullName>
    </submittedName>
</protein>
<keyword evidence="4" id="KW-1185">Reference proteome</keyword>
<keyword evidence="2" id="KW-0812">Transmembrane</keyword>
<evidence type="ECO:0000256" key="1">
    <source>
        <dbReference type="SAM" id="MobiDB-lite"/>
    </source>
</evidence>
<gene>
    <name evidence="3" type="ORF">BDV95DRAFT_582100</name>
</gene>
<feature type="transmembrane region" description="Helical" evidence="2">
    <location>
        <begin position="168"/>
        <end position="194"/>
    </location>
</feature>
<dbReference type="OrthoDB" id="2016285at2759"/>
<dbReference type="NCBIfam" id="NF037959">
    <property type="entry name" value="MFS_SpdSyn"/>
    <property type="match status" value="1"/>
</dbReference>
<keyword evidence="2" id="KW-0472">Membrane</keyword>
<feature type="transmembrane region" description="Helical" evidence="2">
    <location>
        <begin position="100"/>
        <end position="117"/>
    </location>
</feature>
<feature type="transmembrane region" description="Helical" evidence="2">
    <location>
        <begin position="129"/>
        <end position="148"/>
    </location>
</feature>
<feature type="compositionally biased region" description="Basic and acidic residues" evidence="1">
    <location>
        <begin position="14"/>
        <end position="25"/>
    </location>
</feature>
<dbReference type="Pfam" id="PF01564">
    <property type="entry name" value="Spermine_synth"/>
    <property type="match status" value="1"/>
</dbReference>
<evidence type="ECO:0000256" key="2">
    <source>
        <dbReference type="SAM" id="Phobius"/>
    </source>
</evidence>
<evidence type="ECO:0000313" key="4">
    <source>
        <dbReference type="Proteomes" id="UP000481861"/>
    </source>
</evidence>
<dbReference type="GO" id="GO:0032259">
    <property type="term" value="P:methylation"/>
    <property type="evidence" value="ECO:0007669"/>
    <property type="project" value="UniProtKB-KW"/>
</dbReference>
<evidence type="ECO:0000313" key="3">
    <source>
        <dbReference type="EMBL" id="KAF2867405.1"/>
    </source>
</evidence>
<keyword evidence="2" id="KW-1133">Transmembrane helix</keyword>
<keyword evidence="3" id="KW-0808">Transferase</keyword>
<keyword evidence="3" id="KW-0489">Methyltransferase</keyword>
<dbReference type="EMBL" id="JAADJZ010000023">
    <property type="protein sequence ID" value="KAF2867405.1"/>
    <property type="molecule type" value="Genomic_DNA"/>
</dbReference>
<dbReference type="InterPro" id="IPR029063">
    <property type="entry name" value="SAM-dependent_MTases_sf"/>
</dbReference>
<proteinExistence type="predicted"/>
<feature type="region of interest" description="Disordered" evidence="1">
    <location>
        <begin position="1"/>
        <end position="28"/>
    </location>
</feature>
<dbReference type="AlphaFoldDB" id="A0A7C8MHQ1"/>
<feature type="transmembrane region" description="Helical" evidence="2">
    <location>
        <begin position="37"/>
        <end position="54"/>
    </location>
</feature>
<dbReference type="GO" id="GO:0008168">
    <property type="term" value="F:methyltransferase activity"/>
    <property type="evidence" value="ECO:0007669"/>
    <property type="project" value="UniProtKB-KW"/>
</dbReference>
<sequence length="583" mass="64527">MSSRQKATPRKPKAAREAREAEKQVQRPPSSTILKNVLRAAAMLFIAGIASPVSQLNLSPVYGSIPASLHHQRSMTFTAVAALVARGGLKRYLPINVSEYVAVVAYWAPVIQFLLFQYSGQLGIEYGPLVIESLTYFPMLFLSIYAAVDLLDTIDLTGVNLPSSLAEIALPTASYFTVSTVAKIAGAIIPNFVGTHIYFTRIGLQMLLASASAFLTPSRIIVFAFPAILHTLWANPHHPSDSAFQNLNATLFSTQNFTLLARQESITGYISVLENHVDLAYRVLRCDHSLLGGEWLVTPTSYEKGQRQRETIFSIFVQLEAVRLIENDSADIPDSQKSALVIGLGIGTAPNAMIGYGINTTIVELDPVVHHYATKYFDLSSNHNAVIDDAVQYVHTKSKTNPGSFNYIIHDVFTGGAEPVYLFTQEFIRGLSDLLTDDGAVAINYAGDIALASTRLVLNTIHSVFPACRIYRDEVAPEDKMPSEADFANMVVFCVKNDRSHGEHAINFRQADEDDWKGSIGRYNYLQPREAFEVKYEYVLPADGGKIMTRANVGELEKFHREGAVSHWRIMRSVLSDGVWELW</sequence>
<dbReference type="Gene3D" id="3.40.50.150">
    <property type="entry name" value="Vaccinia Virus protein VP39"/>
    <property type="match status" value="1"/>
</dbReference>
<accession>A0A7C8MHQ1</accession>
<feature type="transmembrane region" description="Helical" evidence="2">
    <location>
        <begin position="206"/>
        <end position="233"/>
    </location>
</feature>